<dbReference type="KEGG" id="gsl:Gasu_00570"/>
<evidence type="ECO:0000313" key="1">
    <source>
        <dbReference type="EMBL" id="EME32687.1"/>
    </source>
</evidence>
<organism evidence="1 2">
    <name type="scientific">Galdieria sulphuraria</name>
    <name type="common">Red alga</name>
    <dbReference type="NCBI Taxonomy" id="130081"/>
    <lineage>
        <taxon>Eukaryota</taxon>
        <taxon>Rhodophyta</taxon>
        <taxon>Bangiophyceae</taxon>
        <taxon>Galdieriales</taxon>
        <taxon>Galdieriaceae</taxon>
        <taxon>Galdieria</taxon>
    </lineage>
</organism>
<evidence type="ECO:0000313" key="2">
    <source>
        <dbReference type="Proteomes" id="UP000030680"/>
    </source>
</evidence>
<accession>M2XR08</accession>
<dbReference type="RefSeq" id="XP_005709207.1">
    <property type="nucleotide sequence ID" value="XM_005709150.1"/>
</dbReference>
<dbReference type="GeneID" id="17091247"/>
<sequence length="82" mass="9487">MLLKEISVLVTYTYQETIQEQAAICESQTTQRKVLMENCTSIGCSSTAMPNVFLDEQLNHIYDFQKMFSVDELEAVFLFYCL</sequence>
<dbReference type="AlphaFoldDB" id="M2XR08"/>
<name>M2XR08_GALSU</name>
<protein>
    <submittedName>
        <fullName evidence="1">Uncharacterized protein</fullName>
    </submittedName>
</protein>
<gene>
    <name evidence="1" type="ORF">Gasu_00570</name>
</gene>
<reference evidence="2" key="1">
    <citation type="journal article" date="2013" name="Science">
        <title>Gene transfer from bacteria and archaea facilitated evolution of an extremophilic eukaryote.</title>
        <authorList>
            <person name="Schonknecht G."/>
            <person name="Chen W.H."/>
            <person name="Ternes C.M."/>
            <person name="Barbier G.G."/>
            <person name="Shrestha R.P."/>
            <person name="Stanke M."/>
            <person name="Brautigam A."/>
            <person name="Baker B.J."/>
            <person name="Banfield J.F."/>
            <person name="Garavito R.M."/>
            <person name="Carr K."/>
            <person name="Wilkerson C."/>
            <person name="Rensing S.A."/>
            <person name="Gagneul D."/>
            <person name="Dickenson N.E."/>
            <person name="Oesterhelt C."/>
            <person name="Lercher M.J."/>
            <person name="Weber A.P."/>
        </authorList>
    </citation>
    <scope>NUCLEOTIDE SEQUENCE [LARGE SCALE GENOMIC DNA]</scope>
    <source>
        <strain evidence="2">074W</strain>
    </source>
</reference>
<dbReference type="Gramene" id="EME32687">
    <property type="protein sequence ID" value="EME32687"/>
    <property type="gene ID" value="Gasu_00570"/>
</dbReference>
<dbReference type="Proteomes" id="UP000030680">
    <property type="component" value="Unassembled WGS sequence"/>
</dbReference>
<dbReference type="EMBL" id="KB454484">
    <property type="protein sequence ID" value="EME32687.1"/>
    <property type="molecule type" value="Genomic_DNA"/>
</dbReference>
<proteinExistence type="predicted"/>
<keyword evidence="2" id="KW-1185">Reference proteome</keyword>